<dbReference type="PANTHER" id="PTHR33490:SF7">
    <property type="entry name" value="BLR2979 PROTEIN"/>
    <property type="match status" value="1"/>
</dbReference>
<dbReference type="EMBL" id="FPJW01000001">
    <property type="protein sequence ID" value="SFX00506.1"/>
    <property type="molecule type" value="Genomic_DNA"/>
</dbReference>
<keyword evidence="2" id="KW-0645">Protease</keyword>
<dbReference type="Pfam" id="PF08379">
    <property type="entry name" value="Bact_transglu_N"/>
    <property type="match status" value="1"/>
</dbReference>
<accession>A0A1K1TJ51</accession>
<protein>
    <submittedName>
        <fullName evidence="2">Transglutaminase-like enzyme, putative cysteine protease</fullName>
    </submittedName>
</protein>
<dbReference type="AlphaFoldDB" id="A0A1K1TJ51"/>
<dbReference type="InterPro" id="IPR038765">
    <property type="entry name" value="Papain-like_cys_pep_sf"/>
</dbReference>
<keyword evidence="2" id="KW-0378">Hydrolase</keyword>
<dbReference type="GO" id="GO:0006508">
    <property type="term" value="P:proteolysis"/>
    <property type="evidence" value="ECO:0007669"/>
    <property type="project" value="UniProtKB-KW"/>
</dbReference>
<dbReference type="InterPro" id="IPR013589">
    <property type="entry name" value="Bac_transglu_N"/>
</dbReference>
<dbReference type="PANTHER" id="PTHR33490">
    <property type="entry name" value="BLR5614 PROTEIN-RELATED"/>
    <property type="match status" value="1"/>
</dbReference>
<name>A0A1K1TJ51_9GAMM</name>
<dbReference type="Pfam" id="PF01841">
    <property type="entry name" value="Transglut_core"/>
    <property type="match status" value="1"/>
</dbReference>
<dbReference type="InterPro" id="IPR002931">
    <property type="entry name" value="Transglutaminase-like"/>
</dbReference>
<evidence type="ECO:0000313" key="3">
    <source>
        <dbReference type="Proteomes" id="UP000182350"/>
    </source>
</evidence>
<evidence type="ECO:0000259" key="1">
    <source>
        <dbReference type="SMART" id="SM00460"/>
    </source>
</evidence>
<keyword evidence="3" id="KW-1185">Reference proteome</keyword>
<gene>
    <name evidence="2" type="ORF">SAMN02745752_00178</name>
</gene>
<dbReference type="RefSeq" id="WP_072324850.1">
    <property type="nucleotide sequence ID" value="NZ_FPJW01000001.1"/>
</dbReference>
<proteinExistence type="predicted"/>
<feature type="domain" description="Transglutaminase-like" evidence="1">
    <location>
        <begin position="183"/>
        <end position="253"/>
    </location>
</feature>
<dbReference type="OrthoDB" id="5438043at2"/>
<evidence type="ECO:0000313" key="2">
    <source>
        <dbReference type="EMBL" id="SFX00506.1"/>
    </source>
</evidence>
<dbReference type="GO" id="GO:0008233">
    <property type="term" value="F:peptidase activity"/>
    <property type="evidence" value="ECO:0007669"/>
    <property type="project" value="UniProtKB-KW"/>
</dbReference>
<organism evidence="2 3">
    <name type="scientific">Marinospirillum alkaliphilum DSM 21637</name>
    <dbReference type="NCBI Taxonomy" id="1122209"/>
    <lineage>
        <taxon>Bacteria</taxon>
        <taxon>Pseudomonadati</taxon>
        <taxon>Pseudomonadota</taxon>
        <taxon>Gammaproteobacteria</taxon>
        <taxon>Oceanospirillales</taxon>
        <taxon>Oceanospirillaceae</taxon>
        <taxon>Marinospirillum</taxon>
    </lineage>
</organism>
<dbReference type="SMART" id="SM00460">
    <property type="entry name" value="TGc"/>
    <property type="match status" value="1"/>
</dbReference>
<dbReference type="SUPFAM" id="SSF54001">
    <property type="entry name" value="Cysteine proteinases"/>
    <property type="match status" value="1"/>
</dbReference>
<dbReference type="Proteomes" id="UP000182350">
    <property type="component" value="Unassembled WGS sequence"/>
</dbReference>
<reference evidence="2 3" key="1">
    <citation type="submission" date="2016-11" db="EMBL/GenBank/DDBJ databases">
        <authorList>
            <person name="Jaros S."/>
            <person name="Januszkiewicz K."/>
            <person name="Wedrychowicz H."/>
        </authorList>
    </citation>
    <scope>NUCLEOTIDE SEQUENCE [LARGE SCALE GENOMIC DNA]</scope>
    <source>
        <strain evidence="2 3">DSM 21637</strain>
    </source>
</reference>
<dbReference type="Gene3D" id="3.10.620.30">
    <property type="match status" value="1"/>
</dbReference>
<sequence length="298" mass="33564">MKYLLRHTTRYDYTSSVTLSHNEARLLLRDLPWQKCENTRLIITPEPLRQHERRDFFGNRVVYFAIQDIHDSLEVTVESQVTTQPRPQPDIGMTTPWETVAEQMAPGSHHQNPVTEAACLEARLFTLDSPFIRRQPELAEFAMESFTPGRPLIEAILHLNRRIFTEFKYDPEFSTLATPVLDVLHNRKGVCQDFAHLAIGALRSIGLAARYVSGYLETLPPPGQEKLLGADASHAWLGVFVPSWGWMEIDPTNGSTPSERYLTLGWGRDYADVTPLKGVMNGGGAHDLHVAVDVLPAP</sequence>
<dbReference type="STRING" id="1122209.SAMN02745752_00178"/>